<keyword evidence="5" id="KW-1185">Reference proteome</keyword>
<dbReference type="RefSeq" id="WP_188931446.1">
    <property type="nucleotide sequence ID" value="NZ_BMIA01000001.1"/>
</dbReference>
<dbReference type="Proteomes" id="UP000600214">
    <property type="component" value="Unassembled WGS sequence"/>
</dbReference>
<sequence>MKAIIIGCGIAGPAMALALKKIDIQSVIYEAKPDTDDEKGAFLGISPNGLNVLKQYVALDEVLTEYTPGKIRFFNSRNKAIGVIDNADQISRYGSQTVQIKRSLLNSSLRKAAQRADIRVEFGKYLVSVVQNEENGIVTAHFADGSTAEGDLLIGCDGIHSVVRQKLFPDAPKPEYTGLLSTAGTSNLANFSLPTDAIHMTFGERGFFAYAVSNHGEVWWFNNIAQTTEPSRQALNRSEKADLTERLLALHRNDPEPIAATIRAAHSIEIYPIYDIPFLPEWHQGRICLIGDAAHATAPHIGQGASLALEDTLVLAQCIRDFADLSTAFTHFQSLRQARVQAIIQQARKVGDSKTVPNRFQQFFRDLLLPLFVRLEARKMEWVYGYQVDWHRKLV</sequence>
<dbReference type="Gene3D" id="3.50.50.60">
    <property type="entry name" value="FAD/NAD(P)-binding domain"/>
    <property type="match status" value="1"/>
</dbReference>
<dbReference type="InterPro" id="IPR050493">
    <property type="entry name" value="FAD-dep_Monooxygenase_BioMet"/>
</dbReference>
<comment type="caution">
    <text evidence="4">The sequence shown here is derived from an EMBL/GenBank/DDBJ whole genome shotgun (WGS) entry which is preliminary data.</text>
</comment>
<keyword evidence="2" id="KW-0503">Monooxygenase</keyword>
<gene>
    <name evidence="4" type="ORF">GCM10007423_21090</name>
</gene>
<dbReference type="EMBL" id="BMIA01000001">
    <property type="protein sequence ID" value="GGH31911.1"/>
    <property type="molecule type" value="Genomic_DNA"/>
</dbReference>
<accession>A0ABQ1YNF1</accession>
<protein>
    <submittedName>
        <fullName evidence="4">FAD-dependent oxidoreductase</fullName>
    </submittedName>
</protein>
<dbReference type="Pfam" id="PF01494">
    <property type="entry name" value="FAD_binding_3"/>
    <property type="match status" value="1"/>
</dbReference>
<evidence type="ECO:0000256" key="2">
    <source>
        <dbReference type="ARBA" id="ARBA00023033"/>
    </source>
</evidence>
<evidence type="ECO:0000259" key="3">
    <source>
        <dbReference type="Pfam" id="PF01494"/>
    </source>
</evidence>
<feature type="domain" description="FAD-binding" evidence="3">
    <location>
        <begin position="2"/>
        <end position="319"/>
    </location>
</feature>
<dbReference type="InterPro" id="IPR002938">
    <property type="entry name" value="FAD-bd"/>
</dbReference>
<proteinExistence type="predicted"/>
<reference evidence="5" key="1">
    <citation type="journal article" date="2019" name="Int. J. Syst. Evol. Microbiol.">
        <title>The Global Catalogue of Microorganisms (GCM) 10K type strain sequencing project: providing services to taxonomists for standard genome sequencing and annotation.</title>
        <authorList>
            <consortium name="The Broad Institute Genomics Platform"/>
            <consortium name="The Broad Institute Genome Sequencing Center for Infectious Disease"/>
            <person name="Wu L."/>
            <person name="Ma J."/>
        </authorList>
    </citation>
    <scope>NUCLEOTIDE SEQUENCE [LARGE SCALE GENOMIC DNA]</scope>
    <source>
        <strain evidence="5">CGMCC 1.15288</strain>
    </source>
</reference>
<organism evidence="4 5">
    <name type="scientific">Dyadobacter endophyticus</name>
    <dbReference type="NCBI Taxonomy" id="1749036"/>
    <lineage>
        <taxon>Bacteria</taxon>
        <taxon>Pseudomonadati</taxon>
        <taxon>Bacteroidota</taxon>
        <taxon>Cytophagia</taxon>
        <taxon>Cytophagales</taxon>
        <taxon>Spirosomataceae</taxon>
        <taxon>Dyadobacter</taxon>
    </lineage>
</organism>
<evidence type="ECO:0000313" key="5">
    <source>
        <dbReference type="Proteomes" id="UP000600214"/>
    </source>
</evidence>
<dbReference type="InterPro" id="IPR036188">
    <property type="entry name" value="FAD/NAD-bd_sf"/>
</dbReference>
<name>A0ABQ1YNF1_9BACT</name>
<dbReference type="PANTHER" id="PTHR13789">
    <property type="entry name" value="MONOOXYGENASE"/>
    <property type="match status" value="1"/>
</dbReference>
<keyword evidence="1" id="KW-0560">Oxidoreductase</keyword>
<dbReference type="PANTHER" id="PTHR13789:SF309">
    <property type="entry name" value="PUTATIVE (AFU_ORTHOLOGUE AFUA_6G14510)-RELATED"/>
    <property type="match status" value="1"/>
</dbReference>
<dbReference type="SUPFAM" id="SSF51905">
    <property type="entry name" value="FAD/NAD(P)-binding domain"/>
    <property type="match status" value="1"/>
</dbReference>
<evidence type="ECO:0000256" key="1">
    <source>
        <dbReference type="ARBA" id="ARBA00023002"/>
    </source>
</evidence>
<evidence type="ECO:0000313" key="4">
    <source>
        <dbReference type="EMBL" id="GGH31911.1"/>
    </source>
</evidence>
<dbReference type="PRINTS" id="PR00420">
    <property type="entry name" value="RNGMNOXGNASE"/>
</dbReference>